<organism evidence="2 3">
    <name type="scientific">Arctia plantaginis</name>
    <name type="common">Wood tiger moth</name>
    <name type="synonym">Phalaena plantaginis</name>
    <dbReference type="NCBI Taxonomy" id="874455"/>
    <lineage>
        <taxon>Eukaryota</taxon>
        <taxon>Metazoa</taxon>
        <taxon>Ecdysozoa</taxon>
        <taxon>Arthropoda</taxon>
        <taxon>Hexapoda</taxon>
        <taxon>Insecta</taxon>
        <taxon>Pterygota</taxon>
        <taxon>Neoptera</taxon>
        <taxon>Endopterygota</taxon>
        <taxon>Lepidoptera</taxon>
        <taxon>Glossata</taxon>
        <taxon>Ditrysia</taxon>
        <taxon>Noctuoidea</taxon>
        <taxon>Erebidae</taxon>
        <taxon>Arctiinae</taxon>
        <taxon>Arctia</taxon>
    </lineage>
</organism>
<reference evidence="2 3" key="1">
    <citation type="submission" date="2020-04" db="EMBL/GenBank/DDBJ databases">
        <authorList>
            <person name="Wallbank WR R."/>
            <person name="Pardo Diaz C."/>
            <person name="Kozak K."/>
            <person name="Martin S."/>
            <person name="Jiggins C."/>
            <person name="Moest M."/>
            <person name="Warren A I."/>
            <person name="Byers J.R.P. K."/>
            <person name="Montejo-Kovacevich G."/>
            <person name="Yen C E."/>
        </authorList>
    </citation>
    <scope>NUCLEOTIDE SEQUENCE [LARGE SCALE GENOMIC DNA]</scope>
</reference>
<comment type="caution">
    <text evidence="2">The sequence shown here is derived from an EMBL/GenBank/DDBJ whole genome shotgun (WGS) entry which is preliminary data.</text>
</comment>
<proteinExistence type="predicted"/>
<sequence length="114" mass="12689">MQLHAISSPVLLSGTAHRALPKVKRKVRVDDIAPYCIVLHAVQYMYTGKYGRLDAPPSSASGYYFFPRNLNVLVSDRVPMATCQLPESPPLAARLPRSSAERGRRRTLVNKQPT</sequence>
<dbReference type="Proteomes" id="UP000494256">
    <property type="component" value="Unassembled WGS sequence"/>
</dbReference>
<protein>
    <submittedName>
        <fullName evidence="2">Uncharacterized protein</fullName>
    </submittedName>
</protein>
<feature type="region of interest" description="Disordered" evidence="1">
    <location>
        <begin position="89"/>
        <end position="114"/>
    </location>
</feature>
<name>A0A8S0YZT0_ARCPL</name>
<evidence type="ECO:0000256" key="1">
    <source>
        <dbReference type="SAM" id="MobiDB-lite"/>
    </source>
</evidence>
<dbReference type="AlphaFoldDB" id="A0A8S0YZT0"/>
<accession>A0A8S0YZT0</accession>
<dbReference type="EMBL" id="CADEBD010000226">
    <property type="protein sequence ID" value="CAB3225601.1"/>
    <property type="molecule type" value="Genomic_DNA"/>
</dbReference>
<dbReference type="OrthoDB" id="191686at2759"/>
<gene>
    <name evidence="2" type="ORF">APLA_LOCUS2328</name>
</gene>
<evidence type="ECO:0000313" key="2">
    <source>
        <dbReference type="EMBL" id="CAB3225601.1"/>
    </source>
</evidence>
<evidence type="ECO:0000313" key="3">
    <source>
        <dbReference type="Proteomes" id="UP000494256"/>
    </source>
</evidence>